<name>A0ACA9RMF8_9GLOM</name>
<sequence>ELGISNSQYGIIQSSVSLVNTILPILGGVFIDSFGTSTGSILATSLIAMGNIFVALSTNLKSFTVMVFGRILYGIGSGTIVIVQTTILSHWFKGKGLSIAVGIQIATSRLSSFLGNLTVVPIKDATGFY</sequence>
<evidence type="ECO:0000313" key="1">
    <source>
        <dbReference type="EMBL" id="CAG8800152.1"/>
    </source>
</evidence>
<keyword evidence="2" id="KW-1185">Reference proteome</keyword>
<reference evidence="1" key="1">
    <citation type="submission" date="2021-06" db="EMBL/GenBank/DDBJ databases">
        <authorList>
            <person name="Kallberg Y."/>
            <person name="Tangrot J."/>
            <person name="Rosling A."/>
        </authorList>
    </citation>
    <scope>NUCLEOTIDE SEQUENCE</scope>
    <source>
        <strain evidence="1">28 12/20/2015</strain>
    </source>
</reference>
<evidence type="ECO:0000313" key="2">
    <source>
        <dbReference type="Proteomes" id="UP000789366"/>
    </source>
</evidence>
<gene>
    <name evidence="1" type="ORF">SPELUC_LOCUS17996</name>
</gene>
<dbReference type="EMBL" id="CAJVPW010079108">
    <property type="protein sequence ID" value="CAG8800152.1"/>
    <property type="molecule type" value="Genomic_DNA"/>
</dbReference>
<dbReference type="Proteomes" id="UP000789366">
    <property type="component" value="Unassembled WGS sequence"/>
</dbReference>
<comment type="caution">
    <text evidence="1">The sequence shown here is derived from an EMBL/GenBank/DDBJ whole genome shotgun (WGS) entry which is preliminary data.</text>
</comment>
<feature type="non-terminal residue" evidence="1">
    <location>
        <position position="1"/>
    </location>
</feature>
<organism evidence="1 2">
    <name type="scientific">Cetraspora pellucida</name>
    <dbReference type="NCBI Taxonomy" id="1433469"/>
    <lineage>
        <taxon>Eukaryota</taxon>
        <taxon>Fungi</taxon>
        <taxon>Fungi incertae sedis</taxon>
        <taxon>Mucoromycota</taxon>
        <taxon>Glomeromycotina</taxon>
        <taxon>Glomeromycetes</taxon>
        <taxon>Diversisporales</taxon>
        <taxon>Gigasporaceae</taxon>
        <taxon>Cetraspora</taxon>
    </lineage>
</organism>
<proteinExistence type="predicted"/>
<accession>A0ACA9RMF8</accession>
<feature type="non-terminal residue" evidence="1">
    <location>
        <position position="129"/>
    </location>
</feature>
<protein>
    <submittedName>
        <fullName evidence="1">15027_t:CDS:1</fullName>
    </submittedName>
</protein>